<evidence type="ECO:0000259" key="2">
    <source>
        <dbReference type="Pfam" id="PF09832"/>
    </source>
</evidence>
<reference evidence="3" key="1">
    <citation type="journal article" date="2021" name="PeerJ">
        <title>Extensive microbial diversity within the chicken gut microbiome revealed by metagenomics and culture.</title>
        <authorList>
            <person name="Gilroy R."/>
            <person name="Ravi A."/>
            <person name="Getino M."/>
            <person name="Pursley I."/>
            <person name="Horton D.L."/>
            <person name="Alikhan N.F."/>
            <person name="Baker D."/>
            <person name="Gharbi K."/>
            <person name="Hall N."/>
            <person name="Watson M."/>
            <person name="Adriaenssens E.M."/>
            <person name="Foster-Nyarko E."/>
            <person name="Jarju S."/>
            <person name="Secka A."/>
            <person name="Antonio M."/>
            <person name="Oren A."/>
            <person name="Chaudhuri R.R."/>
            <person name="La Ragione R."/>
            <person name="Hildebrand F."/>
            <person name="Pallen M.J."/>
        </authorList>
    </citation>
    <scope>NUCLEOTIDE SEQUENCE</scope>
    <source>
        <strain evidence="3">ChiHjej12B11-9795</strain>
    </source>
</reference>
<keyword evidence="1" id="KW-0732">Signal</keyword>
<feature type="domain" description="DUF2059" evidence="2">
    <location>
        <begin position="78"/>
        <end position="135"/>
    </location>
</feature>
<evidence type="ECO:0000313" key="4">
    <source>
        <dbReference type="Proteomes" id="UP000823862"/>
    </source>
</evidence>
<dbReference type="Proteomes" id="UP000823862">
    <property type="component" value="Unassembled WGS sequence"/>
</dbReference>
<feature type="chain" id="PRO_5038615414" evidence="1">
    <location>
        <begin position="19"/>
        <end position="146"/>
    </location>
</feature>
<evidence type="ECO:0000313" key="3">
    <source>
        <dbReference type="EMBL" id="HJA86419.1"/>
    </source>
</evidence>
<dbReference type="InterPro" id="IPR018637">
    <property type="entry name" value="DUF2059"/>
</dbReference>
<comment type="caution">
    <text evidence="3">The sequence shown here is derived from an EMBL/GenBank/DDBJ whole genome shotgun (WGS) entry which is preliminary data.</text>
</comment>
<proteinExistence type="predicted"/>
<name>A0A9D2KWN1_9BACE</name>
<organism evidence="3 4">
    <name type="scientific">Candidatus Bacteroides avicola</name>
    <dbReference type="NCBI Taxonomy" id="2838468"/>
    <lineage>
        <taxon>Bacteria</taxon>
        <taxon>Pseudomonadati</taxon>
        <taxon>Bacteroidota</taxon>
        <taxon>Bacteroidia</taxon>
        <taxon>Bacteroidales</taxon>
        <taxon>Bacteroidaceae</taxon>
        <taxon>Bacteroides</taxon>
    </lineage>
</organism>
<dbReference type="EMBL" id="DWZI01000046">
    <property type="protein sequence ID" value="HJA86419.1"/>
    <property type="molecule type" value="Genomic_DNA"/>
</dbReference>
<evidence type="ECO:0000256" key="1">
    <source>
        <dbReference type="SAM" id="SignalP"/>
    </source>
</evidence>
<accession>A0A9D2KWN1</accession>
<feature type="signal peptide" evidence="1">
    <location>
        <begin position="1"/>
        <end position="18"/>
    </location>
</feature>
<dbReference type="AlphaFoldDB" id="A0A9D2KWN1"/>
<dbReference type="Pfam" id="PF09832">
    <property type="entry name" value="DUF2059"/>
    <property type="match status" value="1"/>
</dbReference>
<protein>
    <submittedName>
        <fullName evidence="3">DUF2059 domain-containing protein</fullName>
    </submittedName>
</protein>
<gene>
    <name evidence="3" type="ORF">H9950_09575</name>
</gene>
<reference evidence="3" key="2">
    <citation type="submission" date="2021-04" db="EMBL/GenBank/DDBJ databases">
        <authorList>
            <person name="Gilroy R."/>
        </authorList>
    </citation>
    <scope>NUCLEOTIDE SEQUENCE</scope>
    <source>
        <strain evidence="3">ChiHjej12B11-9795</strain>
    </source>
</reference>
<sequence length="146" mass="16409">MWVAVFAMLFVYSSRVSAQDVSDEYKSQLREMLTVSGSLEGARQVVPQLLALVKQQQPEISDEACRKVEETFNVKVIDRMVDLYAPIYIKYLTLDDLKQIVAFYQTPAGKKWGEATPSITLEGTKMGQQLGMELAGEIQQALQEAK</sequence>